<evidence type="ECO:0000313" key="2">
    <source>
        <dbReference type="Proteomes" id="UP000230956"/>
    </source>
</evidence>
<dbReference type="RefSeq" id="WP_286977667.1">
    <property type="nucleotide sequence ID" value="NZ_PEXG01000177.1"/>
</dbReference>
<accession>A0A2M7T4W2</accession>
<dbReference type="EMBL" id="PFNG01000273">
    <property type="protein sequence ID" value="PIZ34596.1"/>
    <property type="molecule type" value="Genomic_DNA"/>
</dbReference>
<evidence type="ECO:0000313" key="1">
    <source>
        <dbReference type="EMBL" id="PIZ34596.1"/>
    </source>
</evidence>
<gene>
    <name evidence="1" type="ORF">COY37_11650</name>
</gene>
<comment type="caution">
    <text evidence="1">The sequence shown here is derived from an EMBL/GenBank/DDBJ whole genome shotgun (WGS) entry which is preliminary data.</text>
</comment>
<protein>
    <submittedName>
        <fullName evidence="1">Uncharacterized protein</fullName>
    </submittedName>
</protein>
<reference evidence="2" key="1">
    <citation type="submission" date="2017-09" db="EMBL/GenBank/DDBJ databases">
        <title>Depth-based differentiation of microbial function through sediment-hosted aquifers and enrichment of novel symbionts in the deep terrestrial subsurface.</title>
        <authorList>
            <person name="Probst A.J."/>
            <person name="Ladd B."/>
            <person name="Jarett J.K."/>
            <person name="Geller-Mcgrath D.E."/>
            <person name="Sieber C.M.K."/>
            <person name="Emerson J.B."/>
            <person name="Anantharaman K."/>
            <person name="Thomas B.C."/>
            <person name="Malmstrom R."/>
            <person name="Stieglmeier M."/>
            <person name="Klingl A."/>
            <person name="Woyke T."/>
            <person name="Ryan C.M."/>
            <person name="Banfield J.F."/>
        </authorList>
    </citation>
    <scope>NUCLEOTIDE SEQUENCE [LARGE SCALE GENOMIC DNA]</scope>
</reference>
<sequence length="276" mass="31219">MKYSYLLIIIIALVLIPGCGYTSAPLSTGQRQSDHKKIRNDRSEIKTAWVEDSRYNPRTVMPFMAYKGYVYRPGNSVGKFSSNFKYVGTYDNREVFTNPDNTGTPPFYLWAKGRYFNVGKNLELFIRAENTKSSSIESIKAIGSCNDLELAIELPKHPYSVGVQYWAKVLLKNLTSNDIELIADKLFELQVMDSAGYRIWPEHNGWGKPVPNIIESRGTYSAQRPFTIGLPGKYTILCQLKYNSGKIGKLNKYGLVDGVSFNPPTIKTSPREIMVK</sequence>
<dbReference type="Proteomes" id="UP000230956">
    <property type="component" value="Unassembled WGS sequence"/>
</dbReference>
<name>A0A2M7T4W2_9ACTN</name>
<dbReference type="AlphaFoldDB" id="A0A2M7T4W2"/>
<organism evidence="1 2">
    <name type="scientific">Candidatus Aquicultor secundus</name>
    <dbReference type="NCBI Taxonomy" id="1973895"/>
    <lineage>
        <taxon>Bacteria</taxon>
        <taxon>Bacillati</taxon>
        <taxon>Actinomycetota</taxon>
        <taxon>Candidatus Aquicultoria</taxon>
        <taxon>Candidatus Aquicultorales</taxon>
        <taxon>Candidatus Aquicultoraceae</taxon>
        <taxon>Candidatus Aquicultor</taxon>
    </lineage>
</organism>
<proteinExistence type="predicted"/>